<organism evidence="2 3">
    <name type="scientific">Oceanobacillus bengalensis</name>
    <dbReference type="NCBI Taxonomy" id="1435466"/>
    <lineage>
        <taxon>Bacteria</taxon>
        <taxon>Bacillati</taxon>
        <taxon>Bacillota</taxon>
        <taxon>Bacilli</taxon>
        <taxon>Bacillales</taxon>
        <taxon>Bacillaceae</taxon>
        <taxon>Oceanobacillus</taxon>
    </lineage>
</organism>
<reference evidence="2 3" key="1">
    <citation type="journal article" date="2015" name="Antonie Van Leeuwenhoek">
        <title>Oceanobacillus bengalensis sp. nov., a bacterium isolated from seawater of the Bay of Bengal.</title>
        <authorList>
            <person name="Yongchang O."/>
            <person name="Xiang W."/>
            <person name="Wang G."/>
        </authorList>
    </citation>
    <scope>NUCLEOTIDE SEQUENCE [LARGE SCALE GENOMIC DNA]</scope>
    <source>
        <strain evidence="2 3">MCCC 1K00260</strain>
    </source>
</reference>
<feature type="transmembrane region" description="Helical" evidence="1">
    <location>
        <begin position="44"/>
        <end position="61"/>
    </location>
</feature>
<keyword evidence="1" id="KW-0812">Transmembrane</keyword>
<keyword evidence="1" id="KW-1133">Transmembrane helix</keyword>
<dbReference type="AlphaFoldDB" id="A0A494Z4P5"/>
<evidence type="ECO:0000256" key="1">
    <source>
        <dbReference type="SAM" id="Phobius"/>
    </source>
</evidence>
<proteinExistence type="predicted"/>
<protein>
    <submittedName>
        <fullName evidence="2">Uncharacterized protein</fullName>
    </submittedName>
</protein>
<evidence type="ECO:0000313" key="3">
    <source>
        <dbReference type="Proteomes" id="UP000281813"/>
    </source>
</evidence>
<dbReference type="Proteomes" id="UP000281813">
    <property type="component" value="Unassembled WGS sequence"/>
</dbReference>
<gene>
    <name evidence="2" type="ORF">D8M05_03670</name>
</gene>
<dbReference type="EMBL" id="RBZO01000004">
    <property type="protein sequence ID" value="RKQ17512.1"/>
    <property type="molecule type" value="Genomic_DNA"/>
</dbReference>
<comment type="caution">
    <text evidence="2">The sequence shown here is derived from an EMBL/GenBank/DDBJ whole genome shotgun (WGS) entry which is preliminary data.</text>
</comment>
<sequence>MLQSKVHQCKVTKKFLKVDDSLKRKGTFSHEGVMRKCGLQKKKEYIPIVHQYMIYFIYLILSEGVNL</sequence>
<keyword evidence="3" id="KW-1185">Reference proteome</keyword>
<name>A0A494Z4P5_9BACI</name>
<keyword evidence="1" id="KW-0472">Membrane</keyword>
<evidence type="ECO:0000313" key="2">
    <source>
        <dbReference type="EMBL" id="RKQ17512.1"/>
    </source>
</evidence>
<accession>A0A494Z4P5</accession>